<keyword evidence="3" id="KW-1185">Reference proteome</keyword>
<comment type="caution">
    <text evidence="2">The sequence shown here is derived from an EMBL/GenBank/DDBJ whole genome shotgun (WGS) entry which is preliminary data.</text>
</comment>
<evidence type="ECO:0000313" key="3">
    <source>
        <dbReference type="Proteomes" id="UP001633002"/>
    </source>
</evidence>
<dbReference type="Proteomes" id="UP001633002">
    <property type="component" value="Unassembled WGS sequence"/>
</dbReference>
<proteinExistence type="predicted"/>
<reference evidence="2 3" key="1">
    <citation type="submission" date="2024-09" db="EMBL/GenBank/DDBJ databases">
        <title>Chromosome-scale assembly of Riccia sorocarpa.</title>
        <authorList>
            <person name="Paukszto L."/>
        </authorList>
    </citation>
    <scope>NUCLEOTIDE SEQUENCE [LARGE SCALE GENOMIC DNA]</scope>
    <source>
        <strain evidence="2">LP-2024</strain>
        <tissue evidence="2">Aerial parts of the thallus</tissue>
    </source>
</reference>
<dbReference type="AlphaFoldDB" id="A0ABD3H773"/>
<evidence type="ECO:0000256" key="1">
    <source>
        <dbReference type="SAM" id="MobiDB-lite"/>
    </source>
</evidence>
<protein>
    <submittedName>
        <fullName evidence="2">Uncharacterized protein</fullName>
    </submittedName>
</protein>
<name>A0ABD3H773_9MARC</name>
<organism evidence="2 3">
    <name type="scientific">Riccia sorocarpa</name>
    <dbReference type="NCBI Taxonomy" id="122646"/>
    <lineage>
        <taxon>Eukaryota</taxon>
        <taxon>Viridiplantae</taxon>
        <taxon>Streptophyta</taxon>
        <taxon>Embryophyta</taxon>
        <taxon>Marchantiophyta</taxon>
        <taxon>Marchantiopsida</taxon>
        <taxon>Marchantiidae</taxon>
        <taxon>Marchantiales</taxon>
        <taxon>Ricciaceae</taxon>
        <taxon>Riccia</taxon>
    </lineage>
</organism>
<feature type="region of interest" description="Disordered" evidence="1">
    <location>
        <begin position="1"/>
        <end position="39"/>
    </location>
</feature>
<evidence type="ECO:0000313" key="2">
    <source>
        <dbReference type="EMBL" id="KAL3686671.1"/>
    </source>
</evidence>
<accession>A0ABD3H773</accession>
<sequence length="171" mass="18922">MSWELPLSEDSSGHPDTGPGRRDVSPDSSHAGFVDMGPPRNVTSPRLMLSCKPVSVVTVTEDSVGQHYHGRLRGTLCHGRLPWITLSREALWNTLSRATPWNTLSRAAPWNTLSRAAPWNTLSRGAPWITLSREAPWNTLSRAAPWRYGHYTPYTLSYLTGLGNSSRDGIS</sequence>
<gene>
    <name evidence="2" type="ORF">R1sor_009245</name>
</gene>
<dbReference type="EMBL" id="JBJQOH010000005">
    <property type="protein sequence ID" value="KAL3686671.1"/>
    <property type="molecule type" value="Genomic_DNA"/>
</dbReference>